<feature type="compositionally biased region" description="Basic residues" evidence="1">
    <location>
        <begin position="266"/>
        <end position="276"/>
    </location>
</feature>
<proteinExistence type="predicted"/>
<sequence>MGETDNKPQVTQDSETTSKKHKKYEKSKEKKKMEEEEDDDDSESESDSGSESESESDDHKEDEKDSDTTEKESSNGEEKESSNVEEKEVKKDAFKNVERKETIFKMVEEFPQQETLEDVLLKLSNVNLNEEWLKKPENQVLKQKALCLFYERYPEAVSEIMFPFEQIINKAENKPDEVQMEILKKIINSTFIIRKNETVTLMEIVNTLPKKEDTKTTRKDDNESSKDYRDDRSRKRKGNDEEYSRRDDRNYRGDYRRNNSKSSRSSSRKRDRGGRH</sequence>
<comment type="caution">
    <text evidence="2">The sequence shown here is derived from an EMBL/GenBank/DDBJ whole genome shotgun (WGS) entry which is preliminary data.</text>
</comment>
<protein>
    <submittedName>
        <fullName evidence="2">Uncharacterized protein</fullName>
    </submittedName>
</protein>
<feature type="region of interest" description="Disordered" evidence="1">
    <location>
        <begin position="1"/>
        <end position="89"/>
    </location>
</feature>
<feature type="compositionally biased region" description="Basic and acidic residues" evidence="1">
    <location>
        <begin position="57"/>
        <end position="89"/>
    </location>
</feature>
<dbReference type="Proteomes" id="UP001628156">
    <property type="component" value="Unassembled WGS sequence"/>
</dbReference>
<gene>
    <name evidence="2" type="ORF">ENUP19_0124G0031</name>
</gene>
<evidence type="ECO:0000256" key="1">
    <source>
        <dbReference type="SAM" id="MobiDB-lite"/>
    </source>
</evidence>
<feature type="region of interest" description="Disordered" evidence="1">
    <location>
        <begin position="210"/>
        <end position="276"/>
    </location>
</feature>
<organism evidence="2 3">
    <name type="scientific">Entamoeba nuttalli</name>
    <dbReference type="NCBI Taxonomy" id="412467"/>
    <lineage>
        <taxon>Eukaryota</taxon>
        <taxon>Amoebozoa</taxon>
        <taxon>Evosea</taxon>
        <taxon>Archamoebae</taxon>
        <taxon>Mastigamoebida</taxon>
        <taxon>Entamoebidae</taxon>
        <taxon>Entamoeba</taxon>
    </lineage>
</organism>
<evidence type="ECO:0000313" key="3">
    <source>
        <dbReference type="Proteomes" id="UP001628156"/>
    </source>
</evidence>
<evidence type="ECO:0000313" key="2">
    <source>
        <dbReference type="EMBL" id="GAB1222913.1"/>
    </source>
</evidence>
<name>A0ABQ0DJ83_9EUKA</name>
<feature type="compositionally biased region" description="Basic and acidic residues" evidence="1">
    <location>
        <begin position="210"/>
        <end position="257"/>
    </location>
</feature>
<reference evidence="2 3" key="1">
    <citation type="journal article" date="2019" name="PLoS Negl. Trop. Dis.">
        <title>Whole genome sequencing of Entamoeba nuttalli reveals mammalian host-related molecular signatures and a novel octapeptide-repeat surface protein.</title>
        <authorList>
            <person name="Tanaka M."/>
            <person name="Makiuchi T."/>
            <person name="Komiyama T."/>
            <person name="Shiina T."/>
            <person name="Osaki K."/>
            <person name="Tachibana H."/>
        </authorList>
    </citation>
    <scope>NUCLEOTIDE SEQUENCE [LARGE SCALE GENOMIC DNA]</scope>
    <source>
        <strain evidence="2 3">P19-061405</strain>
    </source>
</reference>
<accession>A0ABQ0DJ83</accession>
<keyword evidence="3" id="KW-1185">Reference proteome</keyword>
<dbReference type="EMBL" id="BAAFRS010000124">
    <property type="protein sequence ID" value="GAB1222913.1"/>
    <property type="molecule type" value="Genomic_DNA"/>
</dbReference>
<feature type="compositionally biased region" description="Acidic residues" evidence="1">
    <location>
        <begin position="35"/>
        <end position="56"/>
    </location>
</feature>